<protein>
    <recommendedName>
        <fullName evidence="3">HD domain-containing protein</fullName>
    </recommendedName>
</protein>
<dbReference type="GO" id="GO:0005634">
    <property type="term" value="C:nucleus"/>
    <property type="evidence" value="ECO:0007669"/>
    <property type="project" value="TreeGrafter"/>
</dbReference>
<dbReference type="PROSITE" id="PS51831">
    <property type="entry name" value="HD"/>
    <property type="match status" value="1"/>
</dbReference>
<dbReference type="InterPro" id="IPR050135">
    <property type="entry name" value="dGTPase-like"/>
</dbReference>
<sequence>MAAKSSSSGREESRLHSCSKVGDTSFPNKKFLTTPVMTEVMTEKVFNDSVHGHIRLHPLCVKIIDTLQFQRLRNLKQLGTTYLVFPAACGKRFEHSLGVAYLAGQMVEALRSNCPEVQILPEEKLSVEIAGLCHDLGHGPFSHLWEHFLNDCDVKWRHEDCSVSMLKHLVKENHLESEFKRYNVNIDLVAELILGEGQRLPNKQYLYQIVNNKLNDIDVDKWDYFLRDGKQLNISISFDYRRLLTFCRLVKSPITGDYVIGFRNKEAVTINDMFRVRADLHLRAYQHQVVKVLELMFVDAFVAAKDDYTVNADGKTFKLHEAQENMNAMSKLSDHIHHVLLYDSRFDNHPARNILQRISRRQLYPLVHRFNINEILSESAPNIKKDALAYTVRDLRKVLNDKIPGHKFSADALRLDFGSHINPLSKVVFFKKPSSSRHPADLEVDHHAVDELSKILPCQLNTGNKIEILVFAEEAKDLQSLSTEVSQACQQYLPDILRKYMPSS</sequence>
<dbReference type="PANTHER" id="PTHR11373">
    <property type="entry name" value="DEOXYNUCLEOSIDE TRIPHOSPHATE TRIPHOSPHOHYDROLASE"/>
    <property type="match status" value="1"/>
</dbReference>
<feature type="region of interest" description="Disordered" evidence="2">
    <location>
        <begin position="1"/>
        <end position="21"/>
    </location>
</feature>
<evidence type="ECO:0000256" key="2">
    <source>
        <dbReference type="SAM" id="MobiDB-lite"/>
    </source>
</evidence>
<comment type="similarity">
    <text evidence="1">Belongs to the SAMHD1 family.</text>
</comment>
<dbReference type="InterPro" id="IPR006674">
    <property type="entry name" value="HD_domain"/>
</dbReference>
<proteinExistence type="inferred from homology"/>
<gene>
    <name evidence="4" type="ORF">BEMITA_LOCUS4402</name>
</gene>
<organism evidence="4 5">
    <name type="scientific">Bemisia tabaci</name>
    <name type="common">Sweetpotato whitefly</name>
    <name type="synonym">Aleurodes tabaci</name>
    <dbReference type="NCBI Taxonomy" id="7038"/>
    <lineage>
        <taxon>Eukaryota</taxon>
        <taxon>Metazoa</taxon>
        <taxon>Ecdysozoa</taxon>
        <taxon>Arthropoda</taxon>
        <taxon>Hexapoda</taxon>
        <taxon>Insecta</taxon>
        <taxon>Pterygota</taxon>
        <taxon>Neoptera</taxon>
        <taxon>Paraneoptera</taxon>
        <taxon>Hemiptera</taxon>
        <taxon>Sternorrhyncha</taxon>
        <taxon>Aleyrodoidea</taxon>
        <taxon>Aleyrodidae</taxon>
        <taxon>Aleyrodinae</taxon>
        <taxon>Bemisia</taxon>
    </lineage>
</organism>
<dbReference type="Pfam" id="PF01966">
    <property type="entry name" value="HD"/>
    <property type="match status" value="1"/>
</dbReference>
<dbReference type="SMART" id="SM00471">
    <property type="entry name" value="HDc"/>
    <property type="match status" value="1"/>
</dbReference>
<evidence type="ECO:0000256" key="1">
    <source>
        <dbReference type="ARBA" id="ARBA00005776"/>
    </source>
</evidence>
<keyword evidence="5" id="KW-1185">Reference proteome</keyword>
<feature type="domain" description="HD" evidence="3">
    <location>
        <begin position="92"/>
        <end position="225"/>
    </location>
</feature>
<dbReference type="PANTHER" id="PTHR11373:SF4">
    <property type="entry name" value="DEOXYNUCLEOSIDE TRIPHOSPHATE TRIPHOSPHOHYDROLASE SAMHD1"/>
    <property type="match status" value="1"/>
</dbReference>
<dbReference type="AlphaFoldDB" id="A0A9P0A698"/>
<dbReference type="InterPro" id="IPR003607">
    <property type="entry name" value="HD/PDEase_dom"/>
</dbReference>
<dbReference type="SUPFAM" id="SSF109604">
    <property type="entry name" value="HD-domain/PDEase-like"/>
    <property type="match status" value="1"/>
</dbReference>
<reference evidence="4" key="1">
    <citation type="submission" date="2021-12" db="EMBL/GenBank/DDBJ databases">
        <authorList>
            <person name="King R."/>
        </authorList>
    </citation>
    <scope>NUCLEOTIDE SEQUENCE</scope>
</reference>
<dbReference type="GO" id="GO:0006203">
    <property type="term" value="P:dGTP catabolic process"/>
    <property type="evidence" value="ECO:0007669"/>
    <property type="project" value="TreeGrafter"/>
</dbReference>
<dbReference type="Gene3D" id="1.10.3210.10">
    <property type="entry name" value="Hypothetical protein af1432"/>
    <property type="match status" value="1"/>
</dbReference>
<dbReference type="KEGG" id="btab:109036817"/>
<evidence type="ECO:0000259" key="3">
    <source>
        <dbReference type="PROSITE" id="PS51831"/>
    </source>
</evidence>
<dbReference type="EMBL" id="OU963863">
    <property type="protein sequence ID" value="CAH0385146.1"/>
    <property type="molecule type" value="Genomic_DNA"/>
</dbReference>
<accession>A0A9P0A698</accession>
<name>A0A9P0A698_BEMTA</name>
<evidence type="ECO:0000313" key="5">
    <source>
        <dbReference type="Proteomes" id="UP001152759"/>
    </source>
</evidence>
<evidence type="ECO:0000313" key="4">
    <source>
        <dbReference type="EMBL" id="CAH0385146.1"/>
    </source>
</evidence>
<dbReference type="GO" id="GO:0008832">
    <property type="term" value="F:dGTPase activity"/>
    <property type="evidence" value="ECO:0007669"/>
    <property type="project" value="TreeGrafter"/>
</dbReference>
<dbReference type="Proteomes" id="UP001152759">
    <property type="component" value="Chromosome 2"/>
</dbReference>
<dbReference type="CDD" id="cd00077">
    <property type="entry name" value="HDc"/>
    <property type="match status" value="1"/>
</dbReference>